<dbReference type="PANTHER" id="PTHR22674:SF6">
    <property type="entry name" value="NTPASE KAP FAMILY P-LOOP DOMAIN-CONTAINING PROTEIN 1"/>
    <property type="match status" value="1"/>
</dbReference>
<dbReference type="Proteomes" id="UP000251402">
    <property type="component" value="Chromosome"/>
</dbReference>
<dbReference type="InterPro" id="IPR027417">
    <property type="entry name" value="P-loop_NTPase"/>
</dbReference>
<evidence type="ECO:0000313" key="3">
    <source>
        <dbReference type="EMBL" id="QEM09188.1"/>
    </source>
</evidence>
<gene>
    <name evidence="3" type="ORF">DEO27_003875</name>
</gene>
<keyword evidence="4" id="KW-1185">Reference proteome</keyword>
<keyword evidence="1" id="KW-0812">Transmembrane</keyword>
<evidence type="ECO:0000256" key="1">
    <source>
        <dbReference type="SAM" id="Phobius"/>
    </source>
</evidence>
<dbReference type="InterPro" id="IPR011646">
    <property type="entry name" value="KAP_P-loop"/>
</dbReference>
<dbReference type="Gene3D" id="3.40.50.300">
    <property type="entry name" value="P-loop containing nucleotide triphosphate hydrolases"/>
    <property type="match status" value="1"/>
</dbReference>
<dbReference type="Pfam" id="PF07693">
    <property type="entry name" value="KAP_NTPase"/>
    <property type="match status" value="1"/>
</dbReference>
<dbReference type="PANTHER" id="PTHR22674">
    <property type="entry name" value="NTPASE, KAP FAMILY P-LOOP DOMAIN-CONTAINING 1"/>
    <property type="match status" value="1"/>
</dbReference>
<proteinExistence type="predicted"/>
<keyword evidence="1" id="KW-1133">Transmembrane helix</keyword>
<protein>
    <recommendedName>
        <fullName evidence="2">KAP NTPase domain-containing protein</fullName>
    </recommendedName>
</protein>
<feature type="domain" description="KAP NTPase" evidence="2">
    <location>
        <begin position="20"/>
        <end position="348"/>
    </location>
</feature>
<reference evidence="3" key="1">
    <citation type="submission" date="2019-08" db="EMBL/GenBank/DDBJ databases">
        <title>Comparative genome analysis confer to the adaptation heavy metal polluted environment.</title>
        <authorList>
            <person name="Li Y."/>
        </authorList>
    </citation>
    <scope>NUCLEOTIDE SEQUENCE [LARGE SCALE GENOMIC DNA]</scope>
    <source>
        <strain evidence="3">P1</strain>
    </source>
</reference>
<feature type="transmembrane region" description="Helical" evidence="1">
    <location>
        <begin position="124"/>
        <end position="144"/>
    </location>
</feature>
<dbReference type="SUPFAM" id="SSF52540">
    <property type="entry name" value="P-loop containing nucleoside triphosphate hydrolases"/>
    <property type="match status" value="1"/>
</dbReference>
<dbReference type="AlphaFoldDB" id="A0A5C1HWI5"/>
<dbReference type="InterPro" id="IPR052754">
    <property type="entry name" value="NTPase_KAP_P-loop"/>
</dbReference>
<evidence type="ECO:0000259" key="2">
    <source>
        <dbReference type="Pfam" id="PF07693"/>
    </source>
</evidence>
<name>A0A5C1HWI5_9SPHI</name>
<dbReference type="EMBL" id="CP043450">
    <property type="protein sequence ID" value="QEM09188.1"/>
    <property type="molecule type" value="Genomic_DNA"/>
</dbReference>
<dbReference type="KEGG" id="mrub:DEO27_003875"/>
<sequence length="987" mass="113392">MNLLIDKEVDLNEKDLLHTKSYAHSLKDLILNAPQSTPMTIGLFGEWGSGKSSIIKTLTTELDKDKNQRVQFVIYDAWKYANDSFRRMFLLKVQHALGLEQTEKMSSFYMSKNTEVDVTRKFNLPYLTLIVIALLLLLGAYSIFKTPGSGTITLAIILSMLGFLTNVFSKAFNEYKVTTQQPYFFAPEQFEECFNEIVGKALKKKTGIEKMANFIKGKEDGDIDKLVIVIDNIDRCHKETAYELLTNTKNFIDTRLDVIFLIPVDDNALKKHIFKGEAEGLKESEEFLRKYFNVTVRIKPYKVTEIFDFAAQINNQNKLGFKPDTINIIAKEYASNPRRIIQFYNNLQLEMVLMKDKYGKKFSEDNEIAICKFLIIREEWHNHYKALCLNPETFLTEGYHSTKEKDPDGYTAFLDATFVSTRNLGFDTLQKILINSDNYDVLPEKILTAIQAKDFPGLGEILKETGYIKENIIDFFLFSLNKAIKNKLTTTDIPNLLDNIYIFLTYAPELSDSYYGRLENELRKNIALYVSNTKNMANLVAFSNHALARKLSFMDKGIASALNDFTVEESKFYDSPQFELYQAYYRAAGTDQLILAAKSFRSYLNNKKLTDKLDRELSGWQLDLLYTDMIIHDYLVNGEQRIWDDDNSKEQWLYLATNLTEQNQLLFPLFNFAQFSINNTPDSEWQIIHTLDPILTASRNLQSDQRILDGITNLNQTLFSSKRLPGSGMQKYLHNLPEGTLEETVSYLFECYRLTCAHPDSATWISELIMQYGEDAVKAKFFSTIEEYPDLDTAPLKGIINAFSVINEETNAILLKTLYRQENTPDYTDNELKTHLSRILDQVKANADHDPLLLAHLSQERANKMVADLLFEMPEAEFKRLSPAIQTVAFDLMTDKNNISRYKNNYEMLQIIALNGEEKHINGLINTIKSNLLDQQQTQSTLHLILPIARISKVDAGDLITYIQSNKVAELGYKKETDAVIKKLKTI</sequence>
<dbReference type="OrthoDB" id="88903at2"/>
<dbReference type="RefSeq" id="WP_112569925.1">
    <property type="nucleotide sequence ID" value="NZ_CP043450.1"/>
</dbReference>
<organism evidence="3 4">
    <name type="scientific">Mucilaginibacter rubeus</name>
    <dbReference type="NCBI Taxonomy" id="2027860"/>
    <lineage>
        <taxon>Bacteria</taxon>
        <taxon>Pseudomonadati</taxon>
        <taxon>Bacteroidota</taxon>
        <taxon>Sphingobacteriia</taxon>
        <taxon>Sphingobacteriales</taxon>
        <taxon>Sphingobacteriaceae</taxon>
        <taxon>Mucilaginibacter</taxon>
    </lineage>
</organism>
<accession>A0A5C1HWI5</accession>
<keyword evidence="1" id="KW-0472">Membrane</keyword>
<evidence type="ECO:0000313" key="4">
    <source>
        <dbReference type="Proteomes" id="UP000251402"/>
    </source>
</evidence>